<keyword evidence="2" id="KW-1185">Reference proteome</keyword>
<protein>
    <submittedName>
        <fullName evidence="1">Unnamed protein product</fullName>
    </submittedName>
</protein>
<name>A0ACB5T4U5_AMBMO</name>
<dbReference type="EMBL" id="BSXS01003398">
    <property type="protein sequence ID" value="GME81215.1"/>
    <property type="molecule type" value="Genomic_DNA"/>
</dbReference>
<accession>A0ACB5T4U5</accession>
<gene>
    <name evidence="1" type="ORF">Amon02_000481400</name>
</gene>
<sequence length="233" mass="26140">MPPKGRTTTAARKRKSENGDAIPESKPPITKRQRTTKTITKTTPKPKSKSSQETTTGSRTRNTRSSSSTTTSTAPETSSSETSTKAQSKPIKPLQKPNPPNHTIYIKNINDKIPRTKTIQNLYILFTTYADVISVEYKNKGKLRGQAWITLSSVDEAQLCLSRLDGQLFFGKRLSLGFSAKESEIIRYYENLDKKDEEEKKDEEQEQEKSEGNEDGIDDKKKAVDHDGDVVVE</sequence>
<reference evidence="1" key="1">
    <citation type="submission" date="2023-04" db="EMBL/GenBank/DDBJ databases">
        <title>Ambrosiozyma monospora NBRC 10751.</title>
        <authorList>
            <person name="Ichikawa N."/>
            <person name="Sato H."/>
            <person name="Tonouchi N."/>
        </authorList>
    </citation>
    <scope>NUCLEOTIDE SEQUENCE</scope>
    <source>
        <strain evidence="1">NBRC 10751</strain>
    </source>
</reference>
<evidence type="ECO:0000313" key="2">
    <source>
        <dbReference type="Proteomes" id="UP001165064"/>
    </source>
</evidence>
<dbReference type="Proteomes" id="UP001165064">
    <property type="component" value="Unassembled WGS sequence"/>
</dbReference>
<evidence type="ECO:0000313" key="1">
    <source>
        <dbReference type="EMBL" id="GME81215.1"/>
    </source>
</evidence>
<comment type="caution">
    <text evidence="1">The sequence shown here is derived from an EMBL/GenBank/DDBJ whole genome shotgun (WGS) entry which is preliminary data.</text>
</comment>
<proteinExistence type="predicted"/>
<organism evidence="1 2">
    <name type="scientific">Ambrosiozyma monospora</name>
    <name type="common">Yeast</name>
    <name type="synonym">Endomycopsis monosporus</name>
    <dbReference type="NCBI Taxonomy" id="43982"/>
    <lineage>
        <taxon>Eukaryota</taxon>
        <taxon>Fungi</taxon>
        <taxon>Dikarya</taxon>
        <taxon>Ascomycota</taxon>
        <taxon>Saccharomycotina</taxon>
        <taxon>Pichiomycetes</taxon>
        <taxon>Pichiales</taxon>
        <taxon>Pichiaceae</taxon>
        <taxon>Ambrosiozyma</taxon>
    </lineage>
</organism>